<reference evidence="2 3" key="1">
    <citation type="submission" date="2018-08" db="EMBL/GenBank/DDBJ databases">
        <title>Genomic Encyclopedia of Archaeal and Bacterial Type Strains, Phase II (KMG-II): from individual species to whole genera.</title>
        <authorList>
            <person name="Goeker M."/>
        </authorList>
    </citation>
    <scope>NUCLEOTIDE SEQUENCE [LARGE SCALE GENOMIC DNA]</scope>
    <source>
        <strain evidence="2 3">DSM 45791</strain>
    </source>
</reference>
<dbReference type="EMBL" id="QUNO01000022">
    <property type="protein sequence ID" value="REH31060.1"/>
    <property type="molecule type" value="Genomic_DNA"/>
</dbReference>
<organism evidence="2 3">
    <name type="scientific">Kutzneria buriramensis</name>
    <dbReference type="NCBI Taxonomy" id="1045776"/>
    <lineage>
        <taxon>Bacteria</taxon>
        <taxon>Bacillati</taxon>
        <taxon>Actinomycetota</taxon>
        <taxon>Actinomycetes</taxon>
        <taxon>Pseudonocardiales</taxon>
        <taxon>Pseudonocardiaceae</taxon>
        <taxon>Kutzneria</taxon>
    </lineage>
</organism>
<protein>
    <submittedName>
        <fullName evidence="2">Uncharacterized protein</fullName>
    </submittedName>
</protein>
<proteinExistence type="predicted"/>
<comment type="caution">
    <text evidence="2">The sequence shown here is derived from an EMBL/GenBank/DDBJ whole genome shotgun (WGS) entry which is preliminary data.</text>
</comment>
<accession>A0A3E0GY69</accession>
<gene>
    <name evidence="2" type="ORF">BCF44_12283</name>
</gene>
<evidence type="ECO:0000256" key="1">
    <source>
        <dbReference type="SAM" id="Coils"/>
    </source>
</evidence>
<feature type="coiled-coil region" evidence="1">
    <location>
        <begin position="43"/>
        <end position="80"/>
    </location>
</feature>
<dbReference type="Proteomes" id="UP000256269">
    <property type="component" value="Unassembled WGS sequence"/>
</dbReference>
<name>A0A3E0GY69_9PSEU</name>
<evidence type="ECO:0000313" key="2">
    <source>
        <dbReference type="EMBL" id="REH31060.1"/>
    </source>
</evidence>
<dbReference type="AlphaFoldDB" id="A0A3E0GY69"/>
<evidence type="ECO:0000313" key="3">
    <source>
        <dbReference type="Proteomes" id="UP000256269"/>
    </source>
</evidence>
<sequence length="95" mass="10382">MQPIEGGAVPAVLGRFDELVTALQETAPQVRQLLVDYDPVRVAAELQRLRSELNATTSDLEAANRKIEGLERALRLSEELNTALRKLSGTDVPDA</sequence>
<keyword evidence="1" id="KW-0175">Coiled coil</keyword>
<keyword evidence="3" id="KW-1185">Reference proteome</keyword>